<evidence type="ECO:0000313" key="5">
    <source>
        <dbReference type="Proteomes" id="UP000715781"/>
    </source>
</evidence>
<evidence type="ECO:0000313" key="4">
    <source>
        <dbReference type="EMBL" id="MBW4563956.1"/>
    </source>
</evidence>
<dbReference type="EMBL" id="JAHHHN010000017">
    <property type="protein sequence ID" value="MBW4563956.1"/>
    <property type="molecule type" value="Genomic_DNA"/>
</dbReference>
<dbReference type="SUPFAM" id="SSF51735">
    <property type="entry name" value="NAD(P)-binding Rossmann-fold domains"/>
    <property type="match status" value="1"/>
</dbReference>
<dbReference type="InterPro" id="IPR002347">
    <property type="entry name" value="SDR_fam"/>
</dbReference>
<dbReference type="PIRSF" id="PIRSF000126">
    <property type="entry name" value="11-beta-HSD1"/>
    <property type="match status" value="1"/>
</dbReference>
<sequence length="271" mass="29051">MTSIAGKTVLLTGASGGIGAFIARALAKEQATVVSVSRSQEKLNQISTEVQALGGKGISIPFDISKIGELPVLVQQIHQIAGQIDIVINNAAIEKYRAFQDYSLEDIQSILTTNLIAGMELTRLILPSMIARNNGHIVNIASGSGKKGAPYNSIYSASKAGVIMWTDAMRQELADTNVGVTVVCPGYTKAGMFLAFGLPSPSLAQVSQPTEVAIAVLQAIKQNQPEIIIDGFLTKLLFSNIQLFPKFGDIIYRWIGLTKLNKTCAEKQMRG</sequence>
<dbReference type="InterPro" id="IPR036291">
    <property type="entry name" value="NAD(P)-bd_dom_sf"/>
</dbReference>
<organism evidence="4 5">
    <name type="scientific">Mojavia pulchra JT2-VF2</name>
    <dbReference type="NCBI Taxonomy" id="287848"/>
    <lineage>
        <taxon>Bacteria</taxon>
        <taxon>Bacillati</taxon>
        <taxon>Cyanobacteriota</taxon>
        <taxon>Cyanophyceae</taxon>
        <taxon>Nostocales</taxon>
        <taxon>Nostocaceae</taxon>
    </lineage>
</organism>
<dbReference type="GO" id="GO:0016491">
    <property type="term" value="F:oxidoreductase activity"/>
    <property type="evidence" value="ECO:0007669"/>
    <property type="project" value="UniProtKB-KW"/>
</dbReference>
<dbReference type="Gene3D" id="3.40.50.720">
    <property type="entry name" value="NAD(P)-binding Rossmann-like Domain"/>
    <property type="match status" value="1"/>
</dbReference>
<gene>
    <name evidence="4" type="ORF">KME32_23005</name>
</gene>
<evidence type="ECO:0000256" key="2">
    <source>
        <dbReference type="ARBA" id="ARBA00023002"/>
    </source>
</evidence>
<dbReference type="PANTHER" id="PTHR44196">
    <property type="entry name" value="DEHYDROGENASE/REDUCTASE SDR FAMILY MEMBER 7B"/>
    <property type="match status" value="1"/>
</dbReference>
<dbReference type="InterPro" id="IPR020904">
    <property type="entry name" value="Sc_DH/Rdtase_CS"/>
</dbReference>
<comment type="caution">
    <text evidence="4">The sequence shown here is derived from an EMBL/GenBank/DDBJ whole genome shotgun (WGS) entry which is preliminary data.</text>
</comment>
<dbReference type="GO" id="GO:0016020">
    <property type="term" value="C:membrane"/>
    <property type="evidence" value="ECO:0007669"/>
    <property type="project" value="TreeGrafter"/>
</dbReference>
<evidence type="ECO:0000256" key="1">
    <source>
        <dbReference type="ARBA" id="ARBA00006484"/>
    </source>
</evidence>
<accession>A0A951UIH0</accession>
<dbReference type="PROSITE" id="PS00061">
    <property type="entry name" value="ADH_SHORT"/>
    <property type="match status" value="1"/>
</dbReference>
<dbReference type="Pfam" id="PF00106">
    <property type="entry name" value="adh_short"/>
    <property type="match status" value="1"/>
</dbReference>
<proteinExistence type="inferred from homology"/>
<evidence type="ECO:0000256" key="3">
    <source>
        <dbReference type="RuleBase" id="RU000363"/>
    </source>
</evidence>
<dbReference type="AlphaFoldDB" id="A0A951UIH0"/>
<keyword evidence="2" id="KW-0560">Oxidoreductase</keyword>
<dbReference type="PANTHER" id="PTHR44196:SF1">
    <property type="entry name" value="DEHYDROGENASE_REDUCTASE SDR FAMILY MEMBER 7B"/>
    <property type="match status" value="1"/>
</dbReference>
<dbReference type="PRINTS" id="PR00080">
    <property type="entry name" value="SDRFAMILY"/>
</dbReference>
<name>A0A951UIH0_9NOST</name>
<protein>
    <submittedName>
        <fullName evidence="4">SDR family NAD(P)-dependent oxidoreductase</fullName>
    </submittedName>
</protein>
<reference evidence="4" key="1">
    <citation type="submission" date="2021-05" db="EMBL/GenBank/DDBJ databases">
        <authorList>
            <person name="Pietrasiak N."/>
            <person name="Ward R."/>
            <person name="Stajich J.E."/>
            <person name="Kurbessoian T."/>
        </authorList>
    </citation>
    <scope>NUCLEOTIDE SEQUENCE</scope>
    <source>
        <strain evidence="4">JT2-VF2</strain>
    </source>
</reference>
<comment type="similarity">
    <text evidence="1 3">Belongs to the short-chain dehydrogenases/reductases (SDR) family.</text>
</comment>
<reference evidence="4" key="2">
    <citation type="journal article" date="2022" name="Microbiol. Resour. Announc.">
        <title>Metagenome Sequencing to Explore Phylogenomics of Terrestrial Cyanobacteria.</title>
        <authorList>
            <person name="Ward R.D."/>
            <person name="Stajich J.E."/>
            <person name="Johansen J.R."/>
            <person name="Huntemann M."/>
            <person name="Clum A."/>
            <person name="Foster B."/>
            <person name="Foster B."/>
            <person name="Roux S."/>
            <person name="Palaniappan K."/>
            <person name="Varghese N."/>
            <person name="Mukherjee S."/>
            <person name="Reddy T.B.K."/>
            <person name="Daum C."/>
            <person name="Copeland A."/>
            <person name="Chen I.A."/>
            <person name="Ivanova N.N."/>
            <person name="Kyrpides N.C."/>
            <person name="Shapiro N."/>
            <person name="Eloe-Fadrosh E.A."/>
            <person name="Pietrasiak N."/>
        </authorList>
    </citation>
    <scope>NUCLEOTIDE SEQUENCE</scope>
    <source>
        <strain evidence="4">JT2-VF2</strain>
    </source>
</reference>
<dbReference type="PRINTS" id="PR00081">
    <property type="entry name" value="GDHRDH"/>
</dbReference>
<dbReference type="Proteomes" id="UP000715781">
    <property type="component" value="Unassembled WGS sequence"/>
</dbReference>